<evidence type="ECO:0008006" key="4">
    <source>
        <dbReference type="Google" id="ProtNLM"/>
    </source>
</evidence>
<evidence type="ECO:0000313" key="3">
    <source>
        <dbReference type="Proteomes" id="UP001374803"/>
    </source>
</evidence>
<reference evidence="2" key="1">
    <citation type="submission" date="2021-12" db="EMBL/GenBank/DDBJ databases">
        <title>Discovery of the Pendulisporaceae a myxobacterial family with distinct sporulation behavior and unique specialized metabolism.</title>
        <authorList>
            <person name="Garcia R."/>
            <person name="Popoff A."/>
            <person name="Bader C.D."/>
            <person name="Loehr J."/>
            <person name="Walesch S."/>
            <person name="Walt C."/>
            <person name="Boldt J."/>
            <person name="Bunk B."/>
            <person name="Haeckl F.J.F.P.J."/>
            <person name="Gunesch A.P."/>
            <person name="Birkelbach J."/>
            <person name="Nuebel U."/>
            <person name="Pietschmann T."/>
            <person name="Bach T."/>
            <person name="Mueller R."/>
        </authorList>
    </citation>
    <scope>NUCLEOTIDE SEQUENCE</scope>
    <source>
        <strain evidence="2">MSr11367</strain>
    </source>
</reference>
<dbReference type="Proteomes" id="UP001374803">
    <property type="component" value="Chromosome"/>
</dbReference>
<evidence type="ECO:0000256" key="1">
    <source>
        <dbReference type="SAM" id="MobiDB-lite"/>
    </source>
</evidence>
<sequence length="342" mass="37927">MRKKVVNAGKEWAPPVSPAGTRVKAPIPSSYGYPINQMDEHGQKSGLWLATVDEALVEGCYFNGRPVGPLRTFHSNGQLFDECVVRYCPDEKGLVSPEPGWQFHGLAAAPSRKRALSFGGSVVVGELRSFHRNGKARCLWNFNERGLRHGIQLDWDTKGGLLSQGTYENGRGHGLFATRKGRTYELTRWIDDVPQFDTATRSAVLQRYGECASLEDKRALIGKHVSISFIWQAIAAGEYDAGQDPSTWRILAESGPAPSFDSLLALLSAVKEFEDGRDSVHLVRLLERMDHHAVADKWRTTLSTLARPVQLLVQLARRAQGESIPKEDARSIPAEWAASKPR</sequence>
<dbReference type="RefSeq" id="WP_394835892.1">
    <property type="nucleotide sequence ID" value="NZ_CP089929.1"/>
</dbReference>
<protein>
    <recommendedName>
        <fullName evidence="4">MORN repeat-containing protein</fullName>
    </recommendedName>
</protein>
<gene>
    <name evidence="2" type="ORF">LVJ94_03150</name>
</gene>
<name>A0ABZ2L5U8_9BACT</name>
<accession>A0ABZ2L5U8</accession>
<keyword evidence="3" id="KW-1185">Reference proteome</keyword>
<dbReference type="SUPFAM" id="SSF82185">
    <property type="entry name" value="Histone H3 K4-specific methyltransferase SET7/9 N-terminal domain"/>
    <property type="match status" value="1"/>
</dbReference>
<proteinExistence type="predicted"/>
<organism evidence="2 3">
    <name type="scientific">Pendulispora rubella</name>
    <dbReference type="NCBI Taxonomy" id="2741070"/>
    <lineage>
        <taxon>Bacteria</taxon>
        <taxon>Pseudomonadati</taxon>
        <taxon>Myxococcota</taxon>
        <taxon>Myxococcia</taxon>
        <taxon>Myxococcales</taxon>
        <taxon>Sorangiineae</taxon>
        <taxon>Pendulisporaceae</taxon>
        <taxon>Pendulispora</taxon>
    </lineage>
</organism>
<evidence type="ECO:0000313" key="2">
    <source>
        <dbReference type="EMBL" id="WXB06243.1"/>
    </source>
</evidence>
<dbReference type="EMBL" id="CP089983">
    <property type="protein sequence ID" value="WXB06243.1"/>
    <property type="molecule type" value="Genomic_DNA"/>
</dbReference>
<feature type="region of interest" description="Disordered" evidence="1">
    <location>
        <begin position="323"/>
        <end position="342"/>
    </location>
</feature>